<protein>
    <submittedName>
        <fullName evidence="4">Universal stress protein</fullName>
    </submittedName>
</protein>
<keyword evidence="3" id="KW-0614">Plasmid</keyword>
<feature type="domain" description="UspA" evidence="2">
    <location>
        <begin position="5"/>
        <end position="144"/>
    </location>
</feature>
<dbReference type="InterPro" id="IPR014729">
    <property type="entry name" value="Rossmann-like_a/b/a_fold"/>
</dbReference>
<dbReference type="PANTHER" id="PTHR46268">
    <property type="entry name" value="STRESS RESPONSE PROTEIN NHAX"/>
    <property type="match status" value="1"/>
</dbReference>
<dbReference type="PRINTS" id="PR01438">
    <property type="entry name" value="UNVRSLSTRESS"/>
</dbReference>
<dbReference type="OrthoDB" id="5186731at2"/>
<reference evidence="4 6" key="1">
    <citation type="submission" date="2017-09" db="EMBL/GenBank/DDBJ databases">
        <title>Biodiversity and function of Thalassospira species in the particle-attached aromatic-hydrocarbon-degrading consortia from the surface seawater of the South China Sea.</title>
        <authorList>
            <person name="Dong C."/>
            <person name="Liu R."/>
            <person name="Shao Z."/>
        </authorList>
    </citation>
    <scope>NUCLEOTIDE SEQUENCE [LARGE SCALE GENOMIC DNA]</scope>
    <source>
        <strain evidence="4 6">CSC1P2</strain>
    </source>
</reference>
<evidence type="ECO:0000313" key="3">
    <source>
        <dbReference type="EMBL" id="AUG55583.1"/>
    </source>
</evidence>
<evidence type="ECO:0000313" key="5">
    <source>
        <dbReference type="Proteomes" id="UP000233458"/>
    </source>
</evidence>
<name>A0A2N3KQW7_9PROT</name>
<geneLocation type="plasmid" evidence="5">
    <name>pcsc3h3</name>
</geneLocation>
<dbReference type="SUPFAM" id="SSF52402">
    <property type="entry name" value="Adenine nucleotide alpha hydrolases-like"/>
    <property type="match status" value="1"/>
</dbReference>
<keyword evidence="5" id="KW-1185">Reference proteome</keyword>
<dbReference type="InterPro" id="IPR006016">
    <property type="entry name" value="UspA"/>
</dbReference>
<dbReference type="RefSeq" id="WP_101268577.1">
    <property type="nucleotide sequence ID" value="NZ_CP024200.1"/>
</dbReference>
<dbReference type="PANTHER" id="PTHR46268:SF6">
    <property type="entry name" value="UNIVERSAL STRESS PROTEIN UP12"/>
    <property type="match status" value="1"/>
</dbReference>
<dbReference type="EMBL" id="NWTK01000011">
    <property type="protein sequence ID" value="PKR52925.1"/>
    <property type="molecule type" value="Genomic_DNA"/>
</dbReference>
<accession>A0A2N3KQW7</accession>
<sequence length="144" mass="15732">MSDHPILVGFDGTDAAHRAVEFAGARAEAEGCPIHIAYILEWSPYSFLSAQELEERHQRRTEELGRAETTLNPALEILRNRNISVTYEVRYGHSGELMCKIAREKQATQIIIGRKGGSALGARLLGSLALTLVQAAPLPVTVVP</sequence>
<geneLocation type="plasmid" evidence="3">
    <name>pCSC3H3</name>
</geneLocation>
<evidence type="ECO:0000259" key="2">
    <source>
        <dbReference type="Pfam" id="PF00582"/>
    </source>
</evidence>
<dbReference type="EMBL" id="CP024200">
    <property type="protein sequence ID" value="AUG55583.1"/>
    <property type="molecule type" value="Genomic_DNA"/>
</dbReference>
<gene>
    <name evidence="4" type="ORF">COO20_16645</name>
    <name evidence="3" type="ORF">CSC3H3_22255</name>
</gene>
<evidence type="ECO:0000313" key="6">
    <source>
        <dbReference type="Proteomes" id="UP000233597"/>
    </source>
</evidence>
<dbReference type="Pfam" id="PF00582">
    <property type="entry name" value="Usp"/>
    <property type="match status" value="1"/>
</dbReference>
<dbReference type="AlphaFoldDB" id="A0A2N3KQW7"/>
<reference evidence="3 5" key="2">
    <citation type="submission" date="2017-10" db="EMBL/GenBank/DDBJ databases">
        <title>Biodiversity and function of Thalassospira species in the particle-attached aromatic-hydrocarbon-degrading consortia from the surface seawater of the China South Sea.</title>
        <authorList>
            <person name="Dong C."/>
            <person name="Liu R."/>
            <person name="Shao Z."/>
        </authorList>
    </citation>
    <scope>NUCLEOTIDE SEQUENCE [LARGE SCALE GENOMIC DNA]</scope>
    <source>
        <strain evidence="3 5">CSC3H3</strain>
        <plasmid evidence="3">pCSC3H3</plasmid>
        <plasmid evidence="5">pcsc3h3</plasmid>
    </source>
</reference>
<dbReference type="KEGG" id="thac:CSC3H3_22255"/>
<evidence type="ECO:0000313" key="4">
    <source>
        <dbReference type="EMBL" id="PKR52925.1"/>
    </source>
</evidence>
<dbReference type="CDD" id="cd00293">
    <property type="entry name" value="USP-like"/>
    <property type="match status" value="1"/>
</dbReference>
<organism evidence="4 6">
    <name type="scientific">Thalassospira marina</name>
    <dbReference type="NCBI Taxonomy" id="2048283"/>
    <lineage>
        <taxon>Bacteria</taxon>
        <taxon>Pseudomonadati</taxon>
        <taxon>Pseudomonadota</taxon>
        <taxon>Alphaproteobacteria</taxon>
        <taxon>Rhodospirillales</taxon>
        <taxon>Thalassospiraceae</taxon>
        <taxon>Thalassospira</taxon>
    </lineage>
</organism>
<dbReference type="Proteomes" id="UP000233597">
    <property type="component" value="Unassembled WGS sequence"/>
</dbReference>
<evidence type="ECO:0000256" key="1">
    <source>
        <dbReference type="ARBA" id="ARBA00008791"/>
    </source>
</evidence>
<comment type="similarity">
    <text evidence="1">Belongs to the universal stress protein A family.</text>
</comment>
<dbReference type="Proteomes" id="UP000233458">
    <property type="component" value="Plasmid pCSC3H3"/>
</dbReference>
<dbReference type="InterPro" id="IPR006015">
    <property type="entry name" value="Universal_stress_UspA"/>
</dbReference>
<dbReference type="Gene3D" id="3.40.50.620">
    <property type="entry name" value="HUPs"/>
    <property type="match status" value="1"/>
</dbReference>
<proteinExistence type="inferred from homology"/>